<dbReference type="SMART" id="SM00066">
    <property type="entry name" value="GAL4"/>
    <property type="match status" value="1"/>
</dbReference>
<evidence type="ECO:0000256" key="3">
    <source>
        <dbReference type="ARBA" id="ARBA00022833"/>
    </source>
</evidence>
<dbReference type="PANTHER" id="PTHR47782">
    <property type="entry name" value="ZN(II)2CYS6 TRANSCRIPTION FACTOR (EUROFUNG)-RELATED"/>
    <property type="match status" value="1"/>
</dbReference>
<keyword evidence="5" id="KW-0238">DNA-binding</keyword>
<accession>A0ABR4ICT2</accession>
<proteinExistence type="predicted"/>
<evidence type="ECO:0000256" key="1">
    <source>
        <dbReference type="ARBA" id="ARBA00004123"/>
    </source>
</evidence>
<dbReference type="EMBL" id="JBFXLS010000035">
    <property type="protein sequence ID" value="KAL2825556.1"/>
    <property type="molecule type" value="Genomic_DNA"/>
</dbReference>
<dbReference type="Pfam" id="PF00172">
    <property type="entry name" value="Zn_clus"/>
    <property type="match status" value="1"/>
</dbReference>
<evidence type="ECO:0000256" key="7">
    <source>
        <dbReference type="ARBA" id="ARBA00023242"/>
    </source>
</evidence>
<evidence type="ECO:0000256" key="4">
    <source>
        <dbReference type="ARBA" id="ARBA00023015"/>
    </source>
</evidence>
<reference evidence="9 10" key="1">
    <citation type="submission" date="2024-07" db="EMBL/GenBank/DDBJ databases">
        <title>Section-level genome sequencing and comparative genomics of Aspergillus sections Usti and Cavernicolus.</title>
        <authorList>
            <consortium name="Lawrence Berkeley National Laboratory"/>
            <person name="Nybo J.L."/>
            <person name="Vesth T.C."/>
            <person name="Theobald S."/>
            <person name="Frisvad J.C."/>
            <person name="Larsen T.O."/>
            <person name="Kjaerboelling I."/>
            <person name="Rothschild-Mancinelli K."/>
            <person name="Lyhne E.K."/>
            <person name="Kogle M.E."/>
            <person name="Barry K."/>
            <person name="Clum A."/>
            <person name="Na H."/>
            <person name="Ledsgaard L."/>
            <person name="Lin J."/>
            <person name="Lipzen A."/>
            <person name="Kuo A."/>
            <person name="Riley R."/>
            <person name="Mondo S."/>
            <person name="LaButti K."/>
            <person name="Haridas S."/>
            <person name="Pangalinan J."/>
            <person name="Salamov A.A."/>
            <person name="Simmons B.A."/>
            <person name="Magnuson J.K."/>
            <person name="Chen J."/>
            <person name="Drula E."/>
            <person name="Henrissat B."/>
            <person name="Wiebenga A."/>
            <person name="Lubbers R.J."/>
            <person name="Gomes A.C."/>
            <person name="Makela M.R."/>
            <person name="Stajich J."/>
            <person name="Grigoriev I.V."/>
            <person name="Mortensen U.H."/>
            <person name="De vries R.P."/>
            <person name="Baker S.E."/>
            <person name="Andersen M.R."/>
        </authorList>
    </citation>
    <scope>NUCLEOTIDE SEQUENCE [LARGE SCALE GENOMIC DNA]</scope>
    <source>
        <strain evidence="9 10">CBS 600.67</strain>
    </source>
</reference>
<keyword evidence="6" id="KW-0804">Transcription</keyword>
<dbReference type="CDD" id="cd00067">
    <property type="entry name" value="GAL4"/>
    <property type="match status" value="1"/>
</dbReference>
<dbReference type="Gene3D" id="4.10.240.10">
    <property type="entry name" value="Zn(2)-C6 fungal-type DNA-binding domain"/>
    <property type="match status" value="1"/>
</dbReference>
<organism evidence="9 10">
    <name type="scientific">Aspergillus cavernicola</name>
    <dbReference type="NCBI Taxonomy" id="176166"/>
    <lineage>
        <taxon>Eukaryota</taxon>
        <taxon>Fungi</taxon>
        <taxon>Dikarya</taxon>
        <taxon>Ascomycota</taxon>
        <taxon>Pezizomycotina</taxon>
        <taxon>Eurotiomycetes</taxon>
        <taxon>Eurotiomycetidae</taxon>
        <taxon>Eurotiales</taxon>
        <taxon>Aspergillaceae</taxon>
        <taxon>Aspergillus</taxon>
        <taxon>Aspergillus subgen. Nidulantes</taxon>
    </lineage>
</organism>
<dbReference type="PROSITE" id="PS50048">
    <property type="entry name" value="ZN2_CY6_FUNGAL_2"/>
    <property type="match status" value="1"/>
</dbReference>
<dbReference type="Proteomes" id="UP001610335">
    <property type="component" value="Unassembled WGS sequence"/>
</dbReference>
<evidence type="ECO:0000256" key="5">
    <source>
        <dbReference type="ARBA" id="ARBA00023125"/>
    </source>
</evidence>
<gene>
    <name evidence="9" type="ORF">BDW59DRAFT_145961</name>
</gene>
<name>A0ABR4ICT2_9EURO</name>
<keyword evidence="7" id="KW-0539">Nucleus</keyword>
<dbReference type="InterPro" id="IPR036864">
    <property type="entry name" value="Zn2-C6_fun-type_DNA-bd_sf"/>
</dbReference>
<keyword evidence="4" id="KW-0805">Transcription regulation</keyword>
<comment type="subcellular location">
    <subcellularLocation>
        <location evidence="1">Nucleus</location>
    </subcellularLocation>
</comment>
<keyword evidence="3" id="KW-0862">Zinc</keyword>
<evidence type="ECO:0000259" key="8">
    <source>
        <dbReference type="PROSITE" id="PS50048"/>
    </source>
</evidence>
<protein>
    <recommendedName>
        <fullName evidence="8">Zn(2)-C6 fungal-type domain-containing protein</fullName>
    </recommendedName>
</protein>
<evidence type="ECO:0000256" key="2">
    <source>
        <dbReference type="ARBA" id="ARBA00022723"/>
    </source>
</evidence>
<dbReference type="SUPFAM" id="SSF57701">
    <property type="entry name" value="Zn2/Cys6 DNA-binding domain"/>
    <property type="match status" value="1"/>
</dbReference>
<evidence type="ECO:0000256" key="6">
    <source>
        <dbReference type="ARBA" id="ARBA00023163"/>
    </source>
</evidence>
<dbReference type="PANTHER" id="PTHR47782:SF12">
    <property type="entry name" value="ZN(II)2CYS6 TRANSCRIPTION FACTOR (EUROFUNG)"/>
    <property type="match status" value="1"/>
</dbReference>
<keyword evidence="2" id="KW-0479">Metal-binding</keyword>
<keyword evidence="10" id="KW-1185">Reference proteome</keyword>
<dbReference type="InterPro" id="IPR052202">
    <property type="entry name" value="Yeast_MetPath_Reg"/>
</dbReference>
<feature type="domain" description="Zn(2)-C6 fungal-type" evidence="8">
    <location>
        <begin position="8"/>
        <end position="38"/>
    </location>
</feature>
<evidence type="ECO:0000313" key="10">
    <source>
        <dbReference type="Proteomes" id="UP001610335"/>
    </source>
</evidence>
<sequence>MATRASYSCARCYRRKKKCDRRYPSCSQCSIAKANCIALDRGSNSELPRSLISYLKRPHYTVGAPAEIQAIIPQAEEVHASLPATSFQKEQENVAAAYTLATATAKNSAPVVSLNRAPRSALPYYRVFFMGAELPFPLAFQRHRPISIPCSLGGVNFTRLPEEVADKLMAVYLDRILPQYPLFLEQDIRNIFQRFKLSGGGLETVTADEQFTIYMILAISTLSSRTRNYRKLLSVAESLRRDVFLLT</sequence>
<dbReference type="InterPro" id="IPR001138">
    <property type="entry name" value="Zn2Cys6_DnaBD"/>
</dbReference>
<evidence type="ECO:0000313" key="9">
    <source>
        <dbReference type="EMBL" id="KAL2825556.1"/>
    </source>
</evidence>
<dbReference type="CDD" id="cd12148">
    <property type="entry name" value="fungal_TF_MHR"/>
    <property type="match status" value="1"/>
</dbReference>
<comment type="caution">
    <text evidence="9">The sequence shown here is derived from an EMBL/GenBank/DDBJ whole genome shotgun (WGS) entry which is preliminary data.</text>
</comment>